<feature type="chain" id="PRO_5022842922" evidence="1">
    <location>
        <begin position="37"/>
        <end position="459"/>
    </location>
</feature>
<keyword evidence="3" id="KW-1185">Reference proteome</keyword>
<dbReference type="InterPro" id="IPR011447">
    <property type="entry name" value="DUF1552"/>
</dbReference>
<dbReference type="Pfam" id="PF07586">
    <property type="entry name" value="HXXSHH"/>
    <property type="match status" value="1"/>
</dbReference>
<name>A0A5B8XUA9_9DELT</name>
<feature type="signal peptide" evidence="1">
    <location>
        <begin position="1"/>
        <end position="36"/>
    </location>
</feature>
<reference evidence="2 3" key="1">
    <citation type="submission" date="2019-08" db="EMBL/GenBank/DDBJ databases">
        <authorList>
            <person name="Liang Q."/>
        </authorList>
    </citation>
    <scope>NUCLEOTIDE SEQUENCE [LARGE SCALE GENOMIC DNA]</scope>
    <source>
        <strain evidence="2 3">V1718</strain>
    </source>
</reference>
<dbReference type="InterPro" id="IPR006311">
    <property type="entry name" value="TAT_signal"/>
</dbReference>
<evidence type="ECO:0000313" key="2">
    <source>
        <dbReference type="EMBL" id="QED26979.1"/>
    </source>
</evidence>
<dbReference type="Proteomes" id="UP000321595">
    <property type="component" value="Chromosome"/>
</dbReference>
<evidence type="ECO:0000313" key="3">
    <source>
        <dbReference type="Proteomes" id="UP000321595"/>
    </source>
</evidence>
<keyword evidence="1" id="KW-0732">Signal</keyword>
<dbReference type="AlphaFoldDB" id="A0A5B8XUA9"/>
<proteinExistence type="predicted"/>
<protein>
    <submittedName>
        <fullName evidence="2">DUF1552 domain-containing protein</fullName>
    </submittedName>
</protein>
<organism evidence="2 3">
    <name type="scientific">Microvenator marinus</name>
    <dbReference type="NCBI Taxonomy" id="2600177"/>
    <lineage>
        <taxon>Bacteria</taxon>
        <taxon>Deltaproteobacteria</taxon>
        <taxon>Bradymonadales</taxon>
        <taxon>Microvenatoraceae</taxon>
        <taxon>Microvenator</taxon>
    </lineage>
</organism>
<accession>A0A5B8XUA9</accession>
<sequence length="459" mass="50676">MIRNRGLTRRTFLRGLAGSALALPLLEMNLARSAFAQDIMSADGFPKRFIYFFHPNGTIQDSWWPTAGGSTREFQMSRILEPLEMMKHKLIIPKGIELKSGSGAVGPGEPHQRGMGTLLSGYPLQEGSFVGGDGSLAGWGGGETLDQILADHIGAQTPFGSIQLGVRSDTTSPTAEVRTRISYRAAGEPLPPINEPRVVFDQLFSDFATAPDELQEVRARRKSVLDAVRDQFSTLNTRAGYADRLRLEQHMEIIRDLEVRLQSEGVSGQACYAPERPEELNADHEDTMPEISELQIDLLVMAMACDLTRVGSIQYSNAKNHIRFPWLESLGDGHQLSHAGPSNTRAHEEWIARDRWFASQFNYLLTKLDAIQEGDGTMLDNTVILWINELSQGNTHSQNNMPFVLAGSGGGFFDVGQYIDFGNVSHTDLLVNVQHCFGIDSEVFGDPRFCNGPLAGITR</sequence>
<dbReference type="EMBL" id="CP042467">
    <property type="protein sequence ID" value="QED26979.1"/>
    <property type="molecule type" value="Genomic_DNA"/>
</dbReference>
<gene>
    <name evidence="2" type="ORF">FRD01_06930</name>
</gene>
<dbReference type="OrthoDB" id="9146593at2"/>
<dbReference type="KEGG" id="bbae:FRD01_06930"/>
<evidence type="ECO:0000256" key="1">
    <source>
        <dbReference type="SAM" id="SignalP"/>
    </source>
</evidence>
<dbReference type="RefSeq" id="WP_146958664.1">
    <property type="nucleotide sequence ID" value="NZ_CP042467.1"/>
</dbReference>
<dbReference type="PROSITE" id="PS51318">
    <property type="entry name" value="TAT"/>
    <property type="match status" value="1"/>
</dbReference>